<dbReference type="Pfam" id="PF05521">
    <property type="entry name" value="Phage_HCP"/>
    <property type="match status" value="1"/>
</dbReference>
<organism evidence="1 2">
    <name type="scientific">Paracoccus onchidii</name>
    <dbReference type="NCBI Taxonomy" id="3017813"/>
    <lineage>
        <taxon>Bacteria</taxon>
        <taxon>Pseudomonadati</taxon>
        <taxon>Pseudomonadota</taxon>
        <taxon>Alphaproteobacteria</taxon>
        <taxon>Rhodobacterales</taxon>
        <taxon>Paracoccaceae</taxon>
        <taxon>Paracoccus</taxon>
    </lineage>
</organism>
<keyword evidence="2" id="KW-1185">Reference proteome</keyword>
<dbReference type="Proteomes" id="UP001165641">
    <property type="component" value="Unassembled WGS sequence"/>
</dbReference>
<gene>
    <name evidence="1" type="ORF">PAF17_10995</name>
</gene>
<reference evidence="1" key="1">
    <citation type="submission" date="2022-12" db="EMBL/GenBank/DDBJ databases">
        <title>Paracoccus onchidii sp. nov., isolated from a marine invertebrate from the South China Sea.</title>
        <authorList>
            <person name="Xu S."/>
            <person name="Liu Z."/>
            <person name="Xu Y."/>
        </authorList>
    </citation>
    <scope>NUCLEOTIDE SEQUENCE</scope>
    <source>
        <strain evidence="1">Z330</strain>
    </source>
</reference>
<dbReference type="EMBL" id="JAQBIE010000012">
    <property type="protein sequence ID" value="MDB6178029.1"/>
    <property type="molecule type" value="Genomic_DNA"/>
</dbReference>
<dbReference type="InterPro" id="IPR038666">
    <property type="entry name" value="SSP1_head-tail_sf"/>
</dbReference>
<comment type="caution">
    <text evidence="1">The sequence shown here is derived from an EMBL/GenBank/DDBJ whole genome shotgun (WGS) entry which is preliminary data.</text>
</comment>
<name>A0ABT4ZF94_9RHOB</name>
<dbReference type="InterPro" id="IPR008767">
    <property type="entry name" value="Phage_SPP1_head-tail_adaptor"/>
</dbReference>
<evidence type="ECO:0000313" key="1">
    <source>
        <dbReference type="EMBL" id="MDB6178029.1"/>
    </source>
</evidence>
<proteinExistence type="predicted"/>
<evidence type="ECO:0000313" key="2">
    <source>
        <dbReference type="Proteomes" id="UP001165641"/>
    </source>
</evidence>
<sequence length="106" mass="11887">MIRLELEDQQRDSDGLGGHVVTWRRLGALFGEMDSGSGRRRSAQVGAESVVSWRIIVRAARLGDPRRPRAGQRFRMGQRVFHIDAVAERDGAGHWLTCFATEEVQA</sequence>
<protein>
    <submittedName>
        <fullName evidence="1">Head-tail adaptor protein</fullName>
    </submittedName>
</protein>
<accession>A0ABT4ZF94</accession>
<dbReference type="Gene3D" id="2.40.10.270">
    <property type="entry name" value="Bacteriophage SPP1 head-tail adaptor protein"/>
    <property type="match status" value="1"/>
</dbReference>
<dbReference type="RefSeq" id="WP_271889149.1">
    <property type="nucleotide sequence ID" value="NZ_JAQBIE010000012.1"/>
</dbReference>